<dbReference type="SUPFAM" id="SSF56024">
    <property type="entry name" value="Phospholipase D/nuclease"/>
    <property type="match status" value="1"/>
</dbReference>
<organism evidence="1 2">
    <name type="scientific">Octopus vulgaris</name>
    <name type="common">Common octopus</name>
    <dbReference type="NCBI Taxonomy" id="6645"/>
    <lineage>
        <taxon>Eukaryota</taxon>
        <taxon>Metazoa</taxon>
        <taxon>Spiralia</taxon>
        <taxon>Lophotrochozoa</taxon>
        <taxon>Mollusca</taxon>
        <taxon>Cephalopoda</taxon>
        <taxon>Coleoidea</taxon>
        <taxon>Octopodiformes</taxon>
        <taxon>Octopoda</taxon>
        <taxon>Incirrata</taxon>
        <taxon>Octopodidae</taxon>
        <taxon>Octopus</taxon>
    </lineage>
</organism>
<reference evidence="1" key="1">
    <citation type="submission" date="2023-08" db="EMBL/GenBank/DDBJ databases">
        <authorList>
            <person name="Alioto T."/>
            <person name="Alioto T."/>
            <person name="Gomez Garrido J."/>
        </authorList>
    </citation>
    <scope>NUCLEOTIDE SEQUENCE</scope>
</reference>
<name>A0AA36F8D4_OCTVU</name>
<gene>
    <name evidence="1" type="ORF">OCTVUL_1B007048</name>
</gene>
<dbReference type="AlphaFoldDB" id="A0AA36F8D4"/>
<protein>
    <submittedName>
        <fullName evidence="1">Uncharacterized protein</fullName>
    </submittedName>
</protein>
<evidence type="ECO:0000313" key="2">
    <source>
        <dbReference type="Proteomes" id="UP001162480"/>
    </source>
</evidence>
<dbReference type="EMBL" id="OX597822">
    <property type="protein sequence ID" value="CAI9728044.1"/>
    <property type="molecule type" value="Genomic_DNA"/>
</dbReference>
<proteinExistence type="predicted"/>
<keyword evidence="2" id="KW-1185">Reference proteome</keyword>
<dbReference type="Proteomes" id="UP001162480">
    <property type="component" value="Chromosome 9"/>
</dbReference>
<accession>A0AA36F8D4</accession>
<sequence>MVMKSPGGRSASCLYCKNMFHVGITWHKRWFIIKDTLFTFLRSHDGAVRDVILLDSDFDVKSGYFKTGVLHGILIKASCRELLSRFWTHRKQVEWSDRIKIIAEGTGKECTEEKRFNSFVPVRTDSHGTWFVDGDLYFESIVDVLEAATEEIFITD</sequence>
<evidence type="ECO:0000313" key="1">
    <source>
        <dbReference type="EMBL" id="CAI9728044.1"/>
    </source>
</evidence>